<evidence type="ECO:0000256" key="2">
    <source>
        <dbReference type="ARBA" id="ARBA00022771"/>
    </source>
</evidence>
<accession>A0A914RDJ4</accession>
<dbReference type="Pfam" id="PF15965">
    <property type="entry name" value="zf-TRAF_2"/>
    <property type="match status" value="1"/>
</dbReference>
<dbReference type="WBParaSite" id="PEQ_0000281001-mRNA-1">
    <property type="protein sequence ID" value="PEQ_0000281001-mRNA-1"/>
    <property type="gene ID" value="PEQ_0000281001"/>
</dbReference>
<dbReference type="AlphaFoldDB" id="A0A914RDJ4"/>
<name>A0A914RDJ4_PAREQ</name>
<reference evidence="6" key="1">
    <citation type="submission" date="2022-11" db="UniProtKB">
        <authorList>
            <consortium name="WormBaseParasite"/>
        </authorList>
    </citation>
    <scope>IDENTIFICATION</scope>
</reference>
<keyword evidence="5" id="KW-1185">Reference proteome</keyword>
<dbReference type="InterPro" id="IPR001293">
    <property type="entry name" value="Znf_TRAF"/>
</dbReference>
<keyword evidence="2" id="KW-0863">Zinc-finger</keyword>
<evidence type="ECO:0000256" key="3">
    <source>
        <dbReference type="ARBA" id="ARBA00022833"/>
    </source>
</evidence>
<keyword evidence="1" id="KW-0479">Metal-binding</keyword>
<evidence type="ECO:0000256" key="1">
    <source>
        <dbReference type="ARBA" id="ARBA00022723"/>
    </source>
</evidence>
<organism evidence="5 6">
    <name type="scientific">Parascaris equorum</name>
    <name type="common">Equine roundworm</name>
    <dbReference type="NCBI Taxonomy" id="6256"/>
    <lineage>
        <taxon>Eukaryota</taxon>
        <taxon>Metazoa</taxon>
        <taxon>Ecdysozoa</taxon>
        <taxon>Nematoda</taxon>
        <taxon>Chromadorea</taxon>
        <taxon>Rhabditida</taxon>
        <taxon>Spirurina</taxon>
        <taxon>Ascaridomorpha</taxon>
        <taxon>Ascaridoidea</taxon>
        <taxon>Ascarididae</taxon>
        <taxon>Parascaris</taxon>
    </lineage>
</organism>
<dbReference type="GO" id="GO:0008270">
    <property type="term" value="F:zinc ion binding"/>
    <property type="evidence" value="ECO:0007669"/>
    <property type="project" value="UniProtKB-KW"/>
</dbReference>
<proteinExistence type="predicted"/>
<evidence type="ECO:0000259" key="4">
    <source>
        <dbReference type="Pfam" id="PF15965"/>
    </source>
</evidence>
<dbReference type="InterPro" id="IPR043013">
    <property type="entry name" value="Znf_TRAF_N"/>
</dbReference>
<protein>
    <submittedName>
        <fullName evidence="6">TRAF-type domain-containing protein</fullName>
    </submittedName>
</protein>
<feature type="domain" description="TRAF-type" evidence="4">
    <location>
        <begin position="31"/>
        <end position="74"/>
    </location>
</feature>
<keyword evidence="3" id="KW-0862">Zinc</keyword>
<evidence type="ECO:0000313" key="6">
    <source>
        <dbReference type="WBParaSite" id="PEQ_0000281001-mRNA-1"/>
    </source>
</evidence>
<sequence>MQYIKISSPYKFQYIKEFMEYEECSLDIDDHIHCRYCYKIGCNYSKCKMIICTECSIPLHPCKLDDHLLLCSKVDFF</sequence>
<dbReference type="Proteomes" id="UP000887564">
    <property type="component" value="Unplaced"/>
</dbReference>
<dbReference type="Gene3D" id="3.30.40.150">
    <property type="entry name" value="TRAF-like zinc-finger, N-terminal subdomain"/>
    <property type="match status" value="1"/>
</dbReference>
<evidence type="ECO:0000313" key="5">
    <source>
        <dbReference type="Proteomes" id="UP000887564"/>
    </source>
</evidence>